<proteinExistence type="predicted"/>
<evidence type="ECO:0000313" key="2">
    <source>
        <dbReference type="Proteomes" id="UP000247810"/>
    </source>
</evidence>
<accession>A0A319CZT0</accession>
<sequence>MAGLSVCLAGCLDLDSHEGAAHTRVMARGGRSSRSSSIWSGFTDELIVGERNRFGLGWYSGLVVQGIIQLVDPFQTRVSFRAQEQSWRQKSQIQGAIPSPPVEATGKFRLSPAVSATVLIEATGPSWGLSFGQASLMGVWIDRLPGLSSRWPPKTGTPRRLVASGGLVGGVIEGMPRFTAQAYPALSQMICCLLLERSEPRIRRSKSMCFSRLADPTGQDRRRPDSECSR</sequence>
<name>A0A319CZT0_9EURO</name>
<organism evidence="1 2">
    <name type="scientific">Aspergillus ellipticus CBS 707.79</name>
    <dbReference type="NCBI Taxonomy" id="1448320"/>
    <lineage>
        <taxon>Eukaryota</taxon>
        <taxon>Fungi</taxon>
        <taxon>Dikarya</taxon>
        <taxon>Ascomycota</taxon>
        <taxon>Pezizomycotina</taxon>
        <taxon>Eurotiomycetes</taxon>
        <taxon>Eurotiomycetidae</taxon>
        <taxon>Eurotiales</taxon>
        <taxon>Aspergillaceae</taxon>
        <taxon>Aspergillus</taxon>
        <taxon>Aspergillus subgen. Circumdati</taxon>
    </lineage>
</organism>
<evidence type="ECO:0000313" key="1">
    <source>
        <dbReference type="EMBL" id="PYH90470.1"/>
    </source>
</evidence>
<reference evidence="1 2" key="1">
    <citation type="submission" date="2018-02" db="EMBL/GenBank/DDBJ databases">
        <title>The genomes of Aspergillus section Nigri reveals drivers in fungal speciation.</title>
        <authorList>
            <consortium name="DOE Joint Genome Institute"/>
            <person name="Vesth T.C."/>
            <person name="Nybo J."/>
            <person name="Theobald S."/>
            <person name="Brandl J."/>
            <person name="Frisvad J.C."/>
            <person name="Nielsen K.F."/>
            <person name="Lyhne E.K."/>
            <person name="Kogle M.E."/>
            <person name="Kuo A."/>
            <person name="Riley R."/>
            <person name="Clum A."/>
            <person name="Nolan M."/>
            <person name="Lipzen A."/>
            <person name="Salamov A."/>
            <person name="Henrissat B."/>
            <person name="Wiebenga A."/>
            <person name="De vries R.P."/>
            <person name="Grigoriev I.V."/>
            <person name="Mortensen U.H."/>
            <person name="Andersen M.R."/>
            <person name="Baker S.E."/>
        </authorList>
    </citation>
    <scope>NUCLEOTIDE SEQUENCE [LARGE SCALE GENOMIC DNA]</scope>
    <source>
        <strain evidence="1 2">CBS 707.79</strain>
    </source>
</reference>
<dbReference type="Proteomes" id="UP000247810">
    <property type="component" value="Unassembled WGS sequence"/>
</dbReference>
<dbReference type="EMBL" id="KZ825982">
    <property type="protein sequence ID" value="PYH90470.1"/>
    <property type="molecule type" value="Genomic_DNA"/>
</dbReference>
<dbReference type="VEuPathDB" id="FungiDB:BO71DRAFT_75552"/>
<keyword evidence="2" id="KW-1185">Reference proteome</keyword>
<protein>
    <submittedName>
        <fullName evidence="1">Uncharacterized protein</fullName>
    </submittedName>
</protein>
<gene>
    <name evidence="1" type="ORF">BO71DRAFT_75552</name>
</gene>
<dbReference type="AlphaFoldDB" id="A0A319CZT0"/>